<gene>
    <name evidence="1" type="ORF">JOC54_000471</name>
</gene>
<evidence type="ECO:0000313" key="2">
    <source>
        <dbReference type="Proteomes" id="UP001179280"/>
    </source>
</evidence>
<name>A0ABS2SQY1_9BACI</name>
<protein>
    <submittedName>
        <fullName evidence="1">Uncharacterized protein</fullName>
    </submittedName>
</protein>
<organism evidence="1 2">
    <name type="scientific">Shouchella xiaoxiensis</name>
    <dbReference type="NCBI Taxonomy" id="766895"/>
    <lineage>
        <taxon>Bacteria</taxon>
        <taxon>Bacillati</taxon>
        <taxon>Bacillota</taxon>
        <taxon>Bacilli</taxon>
        <taxon>Bacillales</taxon>
        <taxon>Bacillaceae</taxon>
        <taxon>Shouchella</taxon>
    </lineage>
</organism>
<dbReference type="Proteomes" id="UP001179280">
    <property type="component" value="Unassembled WGS sequence"/>
</dbReference>
<dbReference type="EMBL" id="JAFBCV010000001">
    <property type="protein sequence ID" value="MBM7837240.1"/>
    <property type="molecule type" value="Genomic_DNA"/>
</dbReference>
<accession>A0ABS2SQY1</accession>
<evidence type="ECO:0000313" key="1">
    <source>
        <dbReference type="EMBL" id="MBM7837240.1"/>
    </source>
</evidence>
<keyword evidence="2" id="KW-1185">Reference proteome</keyword>
<reference evidence="1" key="1">
    <citation type="submission" date="2021-01" db="EMBL/GenBank/DDBJ databases">
        <title>Genomic Encyclopedia of Type Strains, Phase IV (KMG-IV): sequencing the most valuable type-strain genomes for metagenomic binning, comparative biology and taxonomic classification.</title>
        <authorList>
            <person name="Goeker M."/>
        </authorList>
    </citation>
    <scope>NUCLEOTIDE SEQUENCE</scope>
    <source>
        <strain evidence="1">DSM 21943</strain>
    </source>
</reference>
<dbReference type="RefSeq" id="WP_204464133.1">
    <property type="nucleotide sequence ID" value="NZ_JAFBCV010000001.1"/>
</dbReference>
<dbReference type="PROSITE" id="PS51257">
    <property type="entry name" value="PROKAR_LIPOPROTEIN"/>
    <property type="match status" value="1"/>
</dbReference>
<sequence>MERIIGFVLLLPLFFFGGCSTEGSTEQSIAHDELKNNPEVDLFILNHSVYKITNTDAVYMDEDELTLIGEIERVYEEGKELGENMATLLPVGTTLFQLEGEPIIYAKIEQGYLSYESISEG</sequence>
<comment type="caution">
    <text evidence="1">The sequence shown here is derived from an EMBL/GenBank/DDBJ whole genome shotgun (WGS) entry which is preliminary data.</text>
</comment>
<proteinExistence type="predicted"/>